<dbReference type="EMBL" id="KV722516">
    <property type="protein sequence ID" value="OCH86697.1"/>
    <property type="molecule type" value="Genomic_DNA"/>
</dbReference>
<sequence length="146" mass="14890">MYQILKIVFFYAAVVGAILVGAAPLRSRQIGDLQCNIDRLEIVGDLGGLQNTLATLSKEVTDPTTSTAIQSAISDVTGAQGAIGVIAKALLTGQDAPADARDQVAGNLTSAQNTLSDSAAASELQKAQTQLTNSITAGDGVVSNCN</sequence>
<name>A0A8E2DH51_9APHY</name>
<protein>
    <submittedName>
        <fullName evidence="1">Uncharacterized protein</fullName>
    </submittedName>
</protein>
<dbReference type="AlphaFoldDB" id="A0A8E2DH51"/>
<dbReference type="Proteomes" id="UP000250043">
    <property type="component" value="Unassembled WGS sequence"/>
</dbReference>
<accession>A0A8E2DH51</accession>
<dbReference type="OrthoDB" id="3178264at2759"/>
<reference evidence="1 2" key="1">
    <citation type="submission" date="2016-07" db="EMBL/GenBank/DDBJ databases">
        <title>Draft genome of the white-rot fungus Obba rivulosa 3A-2.</title>
        <authorList>
            <consortium name="DOE Joint Genome Institute"/>
            <person name="Miettinen O."/>
            <person name="Riley R."/>
            <person name="Acob R."/>
            <person name="Barry K."/>
            <person name="Cullen D."/>
            <person name="De Vries R."/>
            <person name="Hainaut M."/>
            <person name="Hatakka A."/>
            <person name="Henrissat B."/>
            <person name="Hilden K."/>
            <person name="Kuo R."/>
            <person name="Labutti K."/>
            <person name="Lipzen A."/>
            <person name="Makela M.R."/>
            <person name="Sandor L."/>
            <person name="Spatafora J.W."/>
            <person name="Grigoriev I.V."/>
            <person name="Hibbett D.S."/>
        </authorList>
    </citation>
    <scope>NUCLEOTIDE SEQUENCE [LARGE SCALE GENOMIC DNA]</scope>
    <source>
        <strain evidence="1 2">3A-2</strain>
    </source>
</reference>
<gene>
    <name evidence="1" type="ORF">OBBRIDRAFT_211555</name>
</gene>
<evidence type="ECO:0000313" key="2">
    <source>
        <dbReference type="Proteomes" id="UP000250043"/>
    </source>
</evidence>
<evidence type="ECO:0000313" key="1">
    <source>
        <dbReference type="EMBL" id="OCH86697.1"/>
    </source>
</evidence>
<proteinExistence type="predicted"/>
<organism evidence="1 2">
    <name type="scientific">Obba rivulosa</name>
    <dbReference type="NCBI Taxonomy" id="1052685"/>
    <lineage>
        <taxon>Eukaryota</taxon>
        <taxon>Fungi</taxon>
        <taxon>Dikarya</taxon>
        <taxon>Basidiomycota</taxon>
        <taxon>Agaricomycotina</taxon>
        <taxon>Agaricomycetes</taxon>
        <taxon>Polyporales</taxon>
        <taxon>Gelatoporiaceae</taxon>
        <taxon>Obba</taxon>
    </lineage>
</organism>
<keyword evidence="2" id="KW-1185">Reference proteome</keyword>